<dbReference type="Proteomes" id="UP000076925">
    <property type="component" value="Unassembled WGS sequence"/>
</dbReference>
<evidence type="ECO:0000313" key="4">
    <source>
        <dbReference type="EMBL" id="KYC37509.1"/>
    </source>
</evidence>
<dbReference type="EMBL" id="ANNX02000053">
    <property type="protein sequence ID" value="KYC35135.1"/>
    <property type="molecule type" value="Genomic_DNA"/>
</dbReference>
<protein>
    <recommendedName>
        <fullName evidence="2">Cas12f1-like TNB domain-containing protein</fullName>
    </recommendedName>
</protein>
<evidence type="ECO:0000313" key="6">
    <source>
        <dbReference type="EMBL" id="KYC38447.1"/>
    </source>
</evidence>
<dbReference type="InterPro" id="IPR010095">
    <property type="entry name" value="Cas12f1-like_TNB"/>
</dbReference>
<dbReference type="EMBL" id="ANNX02000047">
    <property type="protein sequence ID" value="KYC37517.1"/>
    <property type="molecule type" value="Genomic_DNA"/>
</dbReference>
<dbReference type="GO" id="GO:0003677">
    <property type="term" value="F:DNA binding"/>
    <property type="evidence" value="ECO:0007669"/>
    <property type="project" value="UniProtKB-KW"/>
</dbReference>
<evidence type="ECO:0000313" key="7">
    <source>
        <dbReference type="Proteomes" id="UP000076925"/>
    </source>
</evidence>
<accession>A0A139WYH8</accession>
<comment type="caution">
    <text evidence="4">The sequence shown here is derived from an EMBL/GenBank/DDBJ whole genome shotgun (WGS) entry which is preliminary data.</text>
</comment>
<sequence length="389" mass="44584">MFPCKKLHAIWKQWLAAYRWVYNQCIQLFNAGTVLPKGTSLDQYIQFLQKRPEYEWTQCLGKTRQESVCEAESAKRQALKAWKAKPKTERGKFEMRFRSCRDKSQVIQFKNDAYKNGTWFPSKAKGLLFCSAIGYEVPQSCVYGTELVYQRGQWFACFPEVREVVATRSDKVIALDPGNRCFLTGYDGENILEIGKGDIGRITRLCLHLDSLISQKGSCKGKQNKRKRYKLSLAIERLRERIRNLVNDLHHKASSLLTSTYKLIFLPTYETSQMVLKTARKINRKSVRNMLSWATRRFAKHLEQAAKRNGVIVVRINESYTSKTCPHCGEIHRKLGGNKVFSCPKCKFTAPRDWVGAVNIMLAALQATAFQVKGTQLSIESLTQDVVVS</sequence>
<dbReference type="STRING" id="128403.WA1_10365"/>
<proteinExistence type="predicted"/>
<dbReference type="EMBL" id="ANNX02000047">
    <property type="protein sequence ID" value="KYC37509.1"/>
    <property type="molecule type" value="Genomic_DNA"/>
</dbReference>
<evidence type="ECO:0000259" key="2">
    <source>
        <dbReference type="Pfam" id="PF07282"/>
    </source>
</evidence>
<name>A0A139WYH8_9CYAN</name>
<evidence type="ECO:0000313" key="3">
    <source>
        <dbReference type="EMBL" id="KYC35135.1"/>
    </source>
</evidence>
<keyword evidence="1" id="KW-0238">DNA-binding</keyword>
<reference evidence="4 7" key="1">
    <citation type="journal article" date="2013" name="Genome Biol. Evol.">
        <title>Genomes of Stigonematalean cyanobacteria (subsection V) and the evolution of oxygenic photosynthesis from prokaryotes to plastids.</title>
        <authorList>
            <person name="Dagan T."/>
            <person name="Roettger M."/>
            <person name="Stucken K."/>
            <person name="Landan G."/>
            <person name="Koch R."/>
            <person name="Major P."/>
            <person name="Gould S.B."/>
            <person name="Goremykin V.V."/>
            <person name="Rippka R."/>
            <person name="Tandeau de Marsac N."/>
            <person name="Gugger M."/>
            <person name="Lockhart P.J."/>
            <person name="Allen J.F."/>
            <person name="Brune I."/>
            <person name="Maus I."/>
            <person name="Puhler A."/>
            <person name="Martin W.F."/>
        </authorList>
    </citation>
    <scope>NUCLEOTIDE SEQUENCE [LARGE SCALE GENOMIC DNA]</scope>
    <source>
        <strain evidence="4 7">PCC 7110</strain>
    </source>
</reference>
<keyword evidence="7" id="KW-1185">Reference proteome</keyword>
<reference evidence="4" key="2">
    <citation type="submission" date="2016-02" db="EMBL/GenBank/DDBJ databases">
        <authorList>
            <person name="Wen L."/>
            <person name="He K."/>
            <person name="Yang H."/>
        </authorList>
    </citation>
    <scope>NUCLEOTIDE SEQUENCE</scope>
    <source>
        <strain evidence="4">PCC 7110</strain>
    </source>
</reference>
<dbReference type="NCBIfam" id="NF040570">
    <property type="entry name" value="guided_TnpB"/>
    <property type="match status" value="1"/>
</dbReference>
<evidence type="ECO:0000313" key="5">
    <source>
        <dbReference type="EMBL" id="KYC37517.1"/>
    </source>
</evidence>
<dbReference type="AlphaFoldDB" id="A0A139WYH8"/>
<dbReference type="InterPro" id="IPR051491">
    <property type="entry name" value="Recombinase/Transposase-rel"/>
</dbReference>
<dbReference type="PANTHER" id="PTHR36172">
    <property type="match status" value="1"/>
</dbReference>
<dbReference type="PANTHER" id="PTHR36172:SF1">
    <property type="entry name" value="RESOLVASE-RELATED"/>
    <property type="match status" value="1"/>
</dbReference>
<evidence type="ECO:0000256" key="1">
    <source>
        <dbReference type="ARBA" id="ARBA00023125"/>
    </source>
</evidence>
<organism evidence="4 7">
    <name type="scientific">Scytonema hofmannii PCC 7110</name>
    <dbReference type="NCBI Taxonomy" id="128403"/>
    <lineage>
        <taxon>Bacteria</taxon>
        <taxon>Bacillati</taxon>
        <taxon>Cyanobacteriota</taxon>
        <taxon>Cyanophyceae</taxon>
        <taxon>Nostocales</taxon>
        <taxon>Scytonemataceae</taxon>
        <taxon>Scytonema</taxon>
    </lineage>
</organism>
<dbReference type="Pfam" id="PF07282">
    <property type="entry name" value="Cas12f1-like_TNB"/>
    <property type="match status" value="1"/>
</dbReference>
<gene>
    <name evidence="3" type="ORF">WA1_10365</name>
    <name evidence="6" type="ORF">WA1_37325</name>
    <name evidence="4" type="ORF">WA1_45670</name>
    <name evidence="5" type="ORF">WA1_46210</name>
</gene>
<feature type="domain" description="Cas12f1-like TNB" evidence="2">
    <location>
        <begin position="296"/>
        <end position="360"/>
    </location>
</feature>
<dbReference type="EMBL" id="ANNX02000041">
    <property type="protein sequence ID" value="KYC38447.1"/>
    <property type="molecule type" value="Genomic_DNA"/>
</dbReference>